<dbReference type="EMBL" id="LLXH01000582">
    <property type="protein sequence ID" value="PKC65015.1"/>
    <property type="molecule type" value="Genomic_DNA"/>
</dbReference>
<dbReference type="AlphaFoldDB" id="A0A2N0RP01"/>
<protein>
    <submittedName>
        <fullName evidence="1">Uncharacterized protein</fullName>
    </submittedName>
</protein>
<name>A0A2N0RP01_9GLOM</name>
<evidence type="ECO:0000313" key="1">
    <source>
        <dbReference type="EMBL" id="PKC65015.1"/>
    </source>
</evidence>
<comment type="caution">
    <text evidence="1">The sequence shown here is derived from an EMBL/GenBank/DDBJ whole genome shotgun (WGS) entry which is preliminary data.</text>
</comment>
<reference evidence="1 2" key="2">
    <citation type="submission" date="2017-10" db="EMBL/GenBank/DDBJ databases">
        <title>Genome analyses suggest a sexual origin of heterokaryosis in a supposedly ancient asexual fungus.</title>
        <authorList>
            <person name="Corradi N."/>
            <person name="Sedzielewska K."/>
            <person name="Noel J."/>
            <person name="Charron P."/>
            <person name="Farinelli L."/>
            <person name="Marton T."/>
            <person name="Kruger M."/>
            <person name="Pelin A."/>
            <person name="Brachmann A."/>
            <person name="Corradi N."/>
        </authorList>
    </citation>
    <scope>NUCLEOTIDE SEQUENCE [LARGE SCALE GENOMIC DNA]</scope>
    <source>
        <strain evidence="1 2">A1</strain>
    </source>
</reference>
<accession>A0A2N0RP01</accession>
<dbReference type="VEuPathDB" id="FungiDB:RhiirA1_461626"/>
<sequence length="364" mass="42181">MQPLYELNIEFFKFVHTPLPLILTNRQWYTISKDPHARAEWLINKYGRAHALFHAVRLGNSYITPEVIQALLSRKAILSRYFVQHLLMHFGNYDEKLIELKIEHNVNQVDFDRIRAFQKELQSPWAKLATKGNDMELFHFLSTGLLVINFAPQKLLQNINEIKDLIINKKFIHFPPRPKPTYEDTHEICDDVSELVMQGALLILFPPTPPSDWECPGLDVNDVGSIKSALLILFPPTPPSDWERPGVRAIVTRLNQLIDLGIQISDCFEPLSSWMLTMLTQLNLPRLELSVHSNLYYWILKTYGPDSRNTQRFMWKEIGHHEICNDVNELIMQGALLILFPTTPPSDWECPGVRAIATRLNQRI</sequence>
<dbReference type="Proteomes" id="UP000232688">
    <property type="component" value="Unassembled WGS sequence"/>
</dbReference>
<organism evidence="1 2">
    <name type="scientific">Rhizophagus irregularis</name>
    <dbReference type="NCBI Taxonomy" id="588596"/>
    <lineage>
        <taxon>Eukaryota</taxon>
        <taxon>Fungi</taxon>
        <taxon>Fungi incertae sedis</taxon>
        <taxon>Mucoromycota</taxon>
        <taxon>Glomeromycotina</taxon>
        <taxon>Glomeromycetes</taxon>
        <taxon>Glomerales</taxon>
        <taxon>Glomeraceae</taxon>
        <taxon>Rhizophagus</taxon>
    </lineage>
</organism>
<evidence type="ECO:0000313" key="2">
    <source>
        <dbReference type="Proteomes" id="UP000232688"/>
    </source>
</evidence>
<dbReference type="VEuPathDB" id="FungiDB:FUN_011481"/>
<reference evidence="1 2" key="1">
    <citation type="submission" date="2017-10" db="EMBL/GenBank/DDBJ databases">
        <title>Extensive intraspecific genome diversity in a model arbuscular mycorrhizal fungus.</title>
        <authorList>
            <person name="Chen E.C.H."/>
            <person name="Morin E."/>
            <person name="Baudet D."/>
            <person name="Noel J."/>
            <person name="Ndikumana S."/>
            <person name="Charron P."/>
            <person name="St-Onge C."/>
            <person name="Giorgi J."/>
            <person name="Grigoriev I.V."/>
            <person name="Roux C."/>
            <person name="Martin F.M."/>
            <person name="Corradi N."/>
        </authorList>
    </citation>
    <scope>NUCLEOTIDE SEQUENCE [LARGE SCALE GENOMIC DNA]</scope>
    <source>
        <strain evidence="1 2">A1</strain>
    </source>
</reference>
<dbReference type="VEuPathDB" id="FungiDB:RhiirFUN_012861"/>
<gene>
    <name evidence="1" type="ORF">RhiirA1_461626</name>
</gene>
<proteinExistence type="predicted"/>